<dbReference type="EMBL" id="BNAT01000075">
    <property type="protein sequence ID" value="GHE69854.1"/>
    <property type="molecule type" value="Genomic_DNA"/>
</dbReference>
<evidence type="ECO:0000313" key="2">
    <source>
        <dbReference type="Proteomes" id="UP000603227"/>
    </source>
</evidence>
<evidence type="ECO:0000313" key="1">
    <source>
        <dbReference type="EMBL" id="GHE69854.1"/>
    </source>
</evidence>
<dbReference type="Proteomes" id="UP000603227">
    <property type="component" value="Unassembled WGS sequence"/>
</dbReference>
<sequence length="149" mass="15796">MKLAIAALLATPRAPGLPDVAGDCVLLISHTPLDAAECCDISGPAVPHERYAEGREAGHGWLRWGQALWQRRAPWVRGGPSLADRAIATAVGAATLRAKVHSMDRANRLAETYAAGWRSSRVAARFLRLYGSHGPPGGLPSGSREERGG</sequence>
<gene>
    <name evidence="1" type="ORF">GCM10017771_93650</name>
</gene>
<name>A0A919DQN1_9ACTN</name>
<reference evidence="1" key="2">
    <citation type="submission" date="2020-09" db="EMBL/GenBank/DDBJ databases">
        <authorList>
            <person name="Sun Q."/>
            <person name="Zhou Y."/>
        </authorList>
    </citation>
    <scope>NUCLEOTIDE SEQUENCE</scope>
    <source>
        <strain evidence="1">CGMCC 4.7403</strain>
    </source>
</reference>
<reference evidence="1" key="1">
    <citation type="journal article" date="2014" name="Int. J. Syst. Evol. Microbiol.">
        <title>Complete genome sequence of Corynebacterium casei LMG S-19264T (=DSM 44701T), isolated from a smear-ripened cheese.</title>
        <authorList>
            <consortium name="US DOE Joint Genome Institute (JGI-PGF)"/>
            <person name="Walter F."/>
            <person name="Albersmeier A."/>
            <person name="Kalinowski J."/>
            <person name="Ruckert C."/>
        </authorList>
    </citation>
    <scope>NUCLEOTIDE SEQUENCE</scope>
    <source>
        <strain evidence="1">CGMCC 4.7403</strain>
    </source>
</reference>
<protein>
    <submittedName>
        <fullName evidence="1">Uncharacterized protein</fullName>
    </submittedName>
</protein>
<organism evidence="1 2">
    <name type="scientific">Streptomyces capitiformicae</name>
    <dbReference type="NCBI Taxonomy" id="2014920"/>
    <lineage>
        <taxon>Bacteria</taxon>
        <taxon>Bacillati</taxon>
        <taxon>Actinomycetota</taxon>
        <taxon>Actinomycetes</taxon>
        <taxon>Kitasatosporales</taxon>
        <taxon>Streptomycetaceae</taxon>
        <taxon>Streptomyces</taxon>
    </lineage>
</organism>
<keyword evidence="2" id="KW-1185">Reference proteome</keyword>
<proteinExistence type="predicted"/>
<comment type="caution">
    <text evidence="1">The sequence shown here is derived from an EMBL/GenBank/DDBJ whole genome shotgun (WGS) entry which is preliminary data.</text>
</comment>
<accession>A0A919DQN1</accession>
<dbReference type="AlphaFoldDB" id="A0A919DQN1"/>